<organism evidence="1 2">
    <name type="scientific">Lindgomyces ingoldianus</name>
    <dbReference type="NCBI Taxonomy" id="673940"/>
    <lineage>
        <taxon>Eukaryota</taxon>
        <taxon>Fungi</taxon>
        <taxon>Dikarya</taxon>
        <taxon>Ascomycota</taxon>
        <taxon>Pezizomycotina</taxon>
        <taxon>Dothideomycetes</taxon>
        <taxon>Pleosporomycetidae</taxon>
        <taxon>Pleosporales</taxon>
        <taxon>Lindgomycetaceae</taxon>
        <taxon>Lindgomyces</taxon>
    </lineage>
</organism>
<sequence>MAPGLLYHHVDRSRSRSPPEYFAAKSPNAIARSTYSSAEDDLLEPLAVIGFSLKFPEEATSPEAFWQMLVEKRCAMTEIPKDRINIDAFYSPDKTRDDTIYPRGGHFLKESLGLFDAPFFSITSAEAAAMDVQQRTLLETAYRALENAGIPLEKANGSKTSVHTGSFTDDYRQMVFKDNDTLPKYAATGVAISILANRLSWFFNLTGPSIHLDSACSSSMMALDMACQGLRNGDADMALVAGASNILGLEPYLFLGNMGFLSPDSRCWSFDSRANGYARGEGCGVVVIKRLSDALRDGDTIRGVIRSTGSNSDGRTPGITQPSAQAQEILIRECYEKAGLDLGVTRFFEAHGTGTAIGDPIEVGAIGAAFSKYRSPEDPLYIGAVKSNIGHLEGASGIAGLIKTIICLEKGVIPPNTNFEKPNPKIDAPALNIRFPLKCVPWPENGLRRASVNSFGFGGSNSHAVIDDAYNFLRLRGLRGFHHTRELPPSIEELSNAVIPPVSLSGTNGIPIEDARPRLLVWSAADEGGLSRLEKTYSEYFKSLSIKAGEEQEYFSSLAYTLAVRRSAFPWKSFAISTSIGQLQGGLRLSKAVRSKQNLGLAYIFTGQGAQYAGMGRDLMAYPVYKTTLQMAEMYLEDMGCPWSLIEEMHKDKSISNVNRPEFSQPLCTALQIALIELLRSFNITPAAVVGHSSGEIAAAYCMGALSLRSACKVAYFRGKLSATMAKSGVVSGAMIAVGLSELDVRPYIQKVALEFRHTGIVVACVNSPKSVTVSGDQDQVDALKLLLDADSVFARKLLVDVAYHSQHMERIAGEYLEAIEHLEPGTPLKGTQTMVSSVTGRLTSASELSRGEYWVRNLTSPVRFSEALGQLASSSDKSGKKKLGAASRSTVVVSDLLELGPHSALQGPAKDILKITSRANEVSYCSALTRNVPALETTLTAIGKLYCLGYPVEVANVNEARMKITNRFMALPDLPEYPFDHSQNYWHESRLSKEFRLRTHPRHDLIGTRVSDWNPLEARWRNVIKISQVPWVEDHQVNGNVIYPAAGMLVMAIEGARQLADPSKKIVGYRIKNATFQKTLNIPSNQEGADVQIYIRPVQDAYDKDAALSEFRICTFEDDTWSENCRGTVQLELEDTITEVDVGKEAQENLHRFEKLYETRQERCADTVDSETLYEHLKAMGLSFGPSFRTLSNVSCNAQSETIADIAVFQWKEQDHANYPQPHVVHPTTLDALIQLCLVGLTQGGKEAIPTTVPTRITNLWLSASGLSCADSTSICASSHPVSKGYRQTESAMFAVDKTTRKVLASVDVLETTNISQGETDTEGQSSMRQLCYNMDWKPDVDFLEQKQADLYFEDCWPAEEPRDYYQDLAFFLFASIKKTLQVLGNAEIDGSRQQYVRWMERQVEKYEAGTLLHARPEWSSRLDDPMHLERLHKFLETSSSEGKFYTEVARHLVQILKGEVDPLNLLFQGDLAKNYYLEINARLSGQFIKLMDLLAHKTPGLKALEIGAGTGGTTAYIIKPLMMYGDDKSSTPRCSQFDFTDISPAFFEGAKEDFKEYSSKMQYKVLDIECDVSKQGYEKGTYDLIVAANVLHATKHMDVTLKNVHALLKPGGKLVLLEGTGDFGRSGFSFGLLPGWWLSTDDYREWGPTMTPQKWDRVLGRNGFSGVDLVLSDYRDPTCQELSIMVSTSLEQQPESVAIPKTLIVVKDGPLMEQSLALQLQDSLKSLGSPKCEVVMLARAAQMDDLAERFCIFLTELHVPLLHNLDEDTFNAYRSVLSRAKGIVWANNGGGASMEQPDFHIAQGLLRTLRTENGLLKAVTLSLESTRPEESHLKHIMKVVKKTLFTSINDFETEYIEENGMLCANRIVEANHMNLEIQNTTATQKTEMLPFGAGPALALNFETPGLLDSLRFLEDKAVKIPLASDEVEIEVTATGVNFMDCLTALGRINQTIIGAECAGIVTRVGSETADLKPGDRVCGVVFDCFKSYARTNVQLVMKIPDGLSFAAAAGLPCCAITAYHSLVEVARLQKGESVLIHAAAGGTGQAAVQIAQHIGAEVFVTVSSERKKKLLIDHYGIQEDHIFYSRNTTFAQGIMRVTNGHGVDVVLNSLAGKSLVATWECMASFGRFVEIGKRDIHGHSSLPMKQFARNVSFSAVDLVSISKERPAFVRKSLEAVLKLTEQKKVQVSQPLHTYSVSDIEDAFRYMQSGKNIGKIVIEMRKEDKVLTVLDTKPSYYFEKDATYLIAGGFGGVARASARWMARRGAKNLLLLSRSGARSEQAAALVEELQSQGVRVEAPACDVTNFGRLEAVLNECKKTMPPVKGCIQGAMVLKDIIFEKMTFPDWDLAIKPKVQGSWNLHRLLPNLDFFIMLSSLVGIHGSGAQANYAAGSTYLDALARHRVSRGQKAVSIDLGWMQDEGIIAESEFLTKAFAASGIMMPIATPEFVAVLDHYCNPSLPIAMPLACQTMVGLATPASLRAKGTDVPALLYRPMFRYMHHMGLDDTHTASSTNAQNSIDYAAAFAIATSLAEAGELVVDGLSRKLSKALSIGVEDIETSKPLHAYGVDSLLSVELRSWFAKEVKADVAVFEIMGGASMEAVGRVVAAKSAYRQPGWTD</sequence>
<keyword evidence="2" id="KW-1185">Reference proteome</keyword>
<name>A0ACB6QNH5_9PLEO</name>
<evidence type="ECO:0000313" key="1">
    <source>
        <dbReference type="EMBL" id="KAF2468466.1"/>
    </source>
</evidence>
<accession>A0ACB6QNH5</accession>
<reference evidence="1" key="1">
    <citation type="journal article" date="2020" name="Stud. Mycol.">
        <title>101 Dothideomycetes genomes: a test case for predicting lifestyles and emergence of pathogens.</title>
        <authorList>
            <person name="Haridas S."/>
            <person name="Albert R."/>
            <person name="Binder M."/>
            <person name="Bloem J."/>
            <person name="Labutti K."/>
            <person name="Salamov A."/>
            <person name="Andreopoulos B."/>
            <person name="Baker S."/>
            <person name="Barry K."/>
            <person name="Bills G."/>
            <person name="Bluhm B."/>
            <person name="Cannon C."/>
            <person name="Castanera R."/>
            <person name="Culley D."/>
            <person name="Daum C."/>
            <person name="Ezra D."/>
            <person name="Gonzalez J."/>
            <person name="Henrissat B."/>
            <person name="Kuo A."/>
            <person name="Liang C."/>
            <person name="Lipzen A."/>
            <person name="Lutzoni F."/>
            <person name="Magnuson J."/>
            <person name="Mondo S."/>
            <person name="Nolan M."/>
            <person name="Ohm R."/>
            <person name="Pangilinan J."/>
            <person name="Park H.-J."/>
            <person name="Ramirez L."/>
            <person name="Alfaro M."/>
            <person name="Sun H."/>
            <person name="Tritt A."/>
            <person name="Yoshinaga Y."/>
            <person name="Zwiers L.-H."/>
            <person name="Turgeon B."/>
            <person name="Goodwin S."/>
            <person name="Spatafora J."/>
            <person name="Crous P."/>
            <person name="Grigoriev I."/>
        </authorList>
    </citation>
    <scope>NUCLEOTIDE SEQUENCE</scope>
    <source>
        <strain evidence="1">ATCC 200398</strain>
    </source>
</reference>
<evidence type="ECO:0000313" key="2">
    <source>
        <dbReference type="Proteomes" id="UP000799755"/>
    </source>
</evidence>
<comment type="caution">
    <text evidence="1">The sequence shown here is derived from an EMBL/GenBank/DDBJ whole genome shotgun (WGS) entry which is preliminary data.</text>
</comment>
<gene>
    <name evidence="1" type="ORF">BDR25DRAFT_265129</name>
</gene>
<dbReference type="Proteomes" id="UP000799755">
    <property type="component" value="Unassembled WGS sequence"/>
</dbReference>
<protein>
    <submittedName>
        <fullName evidence="1">Reducing type I polyketide synthase</fullName>
    </submittedName>
</protein>
<dbReference type="EMBL" id="MU003515">
    <property type="protein sequence ID" value="KAF2468466.1"/>
    <property type="molecule type" value="Genomic_DNA"/>
</dbReference>
<proteinExistence type="predicted"/>